<accession>A0AAW1BHU9</accession>
<sequence>MSQGSQTREYFPPEVFEQLWDILEQPLCSVQPIDLNFLEQSTADGPTNKIEISLDCIRMQDSELGDPMWACGICRAPSVASPACGSNLLLTQESSRPPQGQAPSQHLSPVEPCLALQGETHILGTLGKGATSCTEKKGGGSSAQAARHLPPPTIRTRPPPRTQPLGWASGSLPSPLIFRATPRRSGLVQPV</sequence>
<feature type="region of interest" description="Disordered" evidence="1">
    <location>
        <begin position="131"/>
        <end position="176"/>
    </location>
</feature>
<organism evidence="2 3">
    <name type="scientific">Crotalus adamanteus</name>
    <name type="common">Eastern diamondback rattlesnake</name>
    <dbReference type="NCBI Taxonomy" id="8729"/>
    <lineage>
        <taxon>Eukaryota</taxon>
        <taxon>Metazoa</taxon>
        <taxon>Chordata</taxon>
        <taxon>Craniata</taxon>
        <taxon>Vertebrata</taxon>
        <taxon>Euteleostomi</taxon>
        <taxon>Lepidosauria</taxon>
        <taxon>Squamata</taxon>
        <taxon>Bifurcata</taxon>
        <taxon>Unidentata</taxon>
        <taxon>Episquamata</taxon>
        <taxon>Toxicofera</taxon>
        <taxon>Serpentes</taxon>
        <taxon>Colubroidea</taxon>
        <taxon>Viperidae</taxon>
        <taxon>Crotalinae</taxon>
        <taxon>Crotalus</taxon>
    </lineage>
</organism>
<keyword evidence="3" id="KW-1185">Reference proteome</keyword>
<dbReference type="EMBL" id="JAOTOJ010000005">
    <property type="protein sequence ID" value="KAK9401527.1"/>
    <property type="molecule type" value="Genomic_DNA"/>
</dbReference>
<reference evidence="2 3" key="1">
    <citation type="journal article" date="2024" name="Proc. Natl. Acad. Sci. U.S.A.">
        <title>The genetic regulatory architecture and epigenomic basis for age-related changes in rattlesnake venom.</title>
        <authorList>
            <person name="Hogan M.P."/>
            <person name="Holding M.L."/>
            <person name="Nystrom G.S."/>
            <person name="Colston T.J."/>
            <person name="Bartlett D.A."/>
            <person name="Mason A.J."/>
            <person name="Ellsworth S.A."/>
            <person name="Rautsaw R.M."/>
            <person name="Lawrence K.C."/>
            <person name="Strickland J.L."/>
            <person name="He B."/>
            <person name="Fraser P."/>
            <person name="Margres M.J."/>
            <person name="Gilbert D.M."/>
            <person name="Gibbs H.L."/>
            <person name="Parkinson C.L."/>
            <person name="Rokyta D.R."/>
        </authorList>
    </citation>
    <scope>NUCLEOTIDE SEQUENCE [LARGE SCALE GENOMIC DNA]</scope>
    <source>
        <strain evidence="2">DRR0105</strain>
    </source>
</reference>
<dbReference type="Proteomes" id="UP001474421">
    <property type="component" value="Unassembled WGS sequence"/>
</dbReference>
<dbReference type="AlphaFoldDB" id="A0AAW1BHU9"/>
<feature type="compositionally biased region" description="Pro residues" evidence="1">
    <location>
        <begin position="149"/>
        <end position="162"/>
    </location>
</feature>
<name>A0AAW1BHU9_CROAD</name>
<gene>
    <name evidence="2" type="ORF">NXF25_012241</name>
</gene>
<evidence type="ECO:0000313" key="3">
    <source>
        <dbReference type="Proteomes" id="UP001474421"/>
    </source>
</evidence>
<evidence type="ECO:0000256" key="1">
    <source>
        <dbReference type="SAM" id="MobiDB-lite"/>
    </source>
</evidence>
<proteinExistence type="predicted"/>
<evidence type="ECO:0000313" key="2">
    <source>
        <dbReference type="EMBL" id="KAK9401527.1"/>
    </source>
</evidence>
<comment type="caution">
    <text evidence="2">The sequence shown here is derived from an EMBL/GenBank/DDBJ whole genome shotgun (WGS) entry which is preliminary data.</text>
</comment>
<protein>
    <submittedName>
        <fullName evidence="2">Tumor protein 63</fullName>
    </submittedName>
</protein>